<dbReference type="EMBL" id="AUZX01015941">
    <property type="protein sequence ID" value="EQD27723.1"/>
    <property type="molecule type" value="Genomic_DNA"/>
</dbReference>
<dbReference type="PANTHER" id="PTHR43713:SF3">
    <property type="entry name" value="GLUTAMATE-1-SEMIALDEHYDE 2,1-AMINOMUTASE 1, CHLOROPLASTIC-RELATED"/>
    <property type="match status" value="1"/>
</dbReference>
<evidence type="ECO:0000256" key="1">
    <source>
        <dbReference type="ARBA" id="ARBA00001933"/>
    </source>
</evidence>
<keyword evidence="2" id="KW-0663">Pyridoxal phosphate</keyword>
<sequence length="202" mass="21901">DYVLVNAGSGALTFGTPSSPGIPRVVSETVIVADFNNVENLEEIFAKYGDKIAAVLVEPVLGNIGVIPPEPDYLENVQKMCNQNGSLFILDEVITGFRFGYKGYQNIEGLNPDLTILGKIIGGGFPIGLFGGNKEIMKMISPSGKVYQSGTFSANPATMSAGLATLKYLKNADYSYLKRMTDTIADILNPYISEHEITMNRY</sequence>
<gene>
    <name evidence="3" type="ORF">B1A_21569</name>
</gene>
<dbReference type="InterPro" id="IPR005814">
    <property type="entry name" value="Aminotrans_3"/>
</dbReference>
<reference evidence="3" key="1">
    <citation type="submission" date="2013-08" db="EMBL/GenBank/DDBJ databases">
        <authorList>
            <person name="Mendez C."/>
            <person name="Richter M."/>
            <person name="Ferrer M."/>
            <person name="Sanchez J."/>
        </authorList>
    </citation>
    <scope>NUCLEOTIDE SEQUENCE</scope>
</reference>
<name>T0Y3V5_9ZZZZ</name>
<accession>T0Y3V5</accession>
<dbReference type="GO" id="GO:0008483">
    <property type="term" value="F:transaminase activity"/>
    <property type="evidence" value="ECO:0007669"/>
    <property type="project" value="UniProtKB-KW"/>
</dbReference>
<dbReference type="InterPro" id="IPR015421">
    <property type="entry name" value="PyrdxlP-dep_Trfase_major"/>
</dbReference>
<dbReference type="Gene3D" id="3.90.1150.10">
    <property type="entry name" value="Aspartate Aminotransferase, domain 1"/>
    <property type="match status" value="1"/>
</dbReference>
<evidence type="ECO:0000313" key="3">
    <source>
        <dbReference type="EMBL" id="EQD27723.1"/>
    </source>
</evidence>
<feature type="non-terminal residue" evidence="3">
    <location>
        <position position="202"/>
    </location>
</feature>
<dbReference type="SUPFAM" id="SSF53383">
    <property type="entry name" value="PLP-dependent transferases"/>
    <property type="match status" value="1"/>
</dbReference>
<proteinExistence type="predicted"/>
<reference evidence="3" key="2">
    <citation type="journal article" date="2014" name="ISME J.">
        <title>Microbial stratification in low pH oxic and suboxic macroscopic growths along an acid mine drainage.</title>
        <authorList>
            <person name="Mendez-Garcia C."/>
            <person name="Mesa V."/>
            <person name="Sprenger R.R."/>
            <person name="Richter M."/>
            <person name="Diez M.S."/>
            <person name="Solano J."/>
            <person name="Bargiela R."/>
            <person name="Golyshina O.V."/>
            <person name="Manteca A."/>
            <person name="Ramos J.L."/>
            <person name="Gallego J.R."/>
            <person name="Llorente I."/>
            <person name="Martins Dos Santos V.A."/>
            <person name="Jensen O.N."/>
            <person name="Pelaez A.I."/>
            <person name="Sanchez J."/>
            <person name="Ferrer M."/>
        </authorList>
    </citation>
    <scope>NUCLEOTIDE SEQUENCE</scope>
</reference>
<keyword evidence="3" id="KW-0808">Transferase</keyword>
<dbReference type="Gene3D" id="3.40.640.10">
    <property type="entry name" value="Type I PLP-dependent aspartate aminotransferase-like (Major domain)"/>
    <property type="match status" value="1"/>
</dbReference>
<dbReference type="GO" id="GO:0030170">
    <property type="term" value="F:pyridoxal phosphate binding"/>
    <property type="evidence" value="ECO:0007669"/>
    <property type="project" value="InterPro"/>
</dbReference>
<comment type="cofactor">
    <cofactor evidence="1">
        <name>pyridoxal 5'-phosphate</name>
        <dbReference type="ChEBI" id="CHEBI:597326"/>
    </cofactor>
</comment>
<evidence type="ECO:0000256" key="2">
    <source>
        <dbReference type="ARBA" id="ARBA00022898"/>
    </source>
</evidence>
<keyword evidence="3" id="KW-0032">Aminotransferase</keyword>
<dbReference type="AlphaFoldDB" id="T0Y3V5"/>
<organism evidence="3">
    <name type="scientific">mine drainage metagenome</name>
    <dbReference type="NCBI Taxonomy" id="410659"/>
    <lineage>
        <taxon>unclassified sequences</taxon>
        <taxon>metagenomes</taxon>
        <taxon>ecological metagenomes</taxon>
    </lineage>
</organism>
<comment type="caution">
    <text evidence="3">The sequence shown here is derived from an EMBL/GenBank/DDBJ whole genome shotgun (WGS) entry which is preliminary data.</text>
</comment>
<dbReference type="PROSITE" id="PS00600">
    <property type="entry name" value="AA_TRANSFER_CLASS_3"/>
    <property type="match status" value="1"/>
</dbReference>
<protein>
    <submittedName>
        <fullName evidence="3">Glutamate-1-semialdehyde aminotransferase</fullName>
    </submittedName>
</protein>
<dbReference type="InterPro" id="IPR049704">
    <property type="entry name" value="Aminotrans_3_PPA_site"/>
</dbReference>
<dbReference type="Pfam" id="PF00202">
    <property type="entry name" value="Aminotran_3"/>
    <property type="match status" value="1"/>
</dbReference>
<dbReference type="InterPro" id="IPR015424">
    <property type="entry name" value="PyrdxlP-dep_Trfase"/>
</dbReference>
<dbReference type="InterPro" id="IPR015422">
    <property type="entry name" value="PyrdxlP-dep_Trfase_small"/>
</dbReference>
<feature type="non-terminal residue" evidence="3">
    <location>
        <position position="1"/>
    </location>
</feature>
<dbReference type="PANTHER" id="PTHR43713">
    <property type="entry name" value="GLUTAMATE-1-SEMIALDEHYDE 2,1-AMINOMUTASE"/>
    <property type="match status" value="1"/>
</dbReference>